<protein>
    <submittedName>
        <fullName evidence="1">3'-5' exoribonuclease</fullName>
    </submittedName>
</protein>
<dbReference type="InterPro" id="IPR012337">
    <property type="entry name" value="RNaseH-like_sf"/>
</dbReference>
<proteinExistence type="predicted"/>
<accession>A0ABU3M939</accession>
<dbReference type="Proteomes" id="UP001257948">
    <property type="component" value="Unassembled WGS sequence"/>
</dbReference>
<keyword evidence="2" id="KW-1185">Reference proteome</keyword>
<dbReference type="EMBL" id="JAVTLL010000045">
    <property type="protein sequence ID" value="MDT7847233.1"/>
    <property type="molecule type" value="Genomic_DNA"/>
</dbReference>
<gene>
    <name evidence="1" type="ORF">RQC66_41575</name>
</gene>
<dbReference type="InterPro" id="IPR036397">
    <property type="entry name" value="RNaseH_sf"/>
</dbReference>
<organism evidence="1 2">
    <name type="scientific">Streptomyces justiciae</name>
    <dbReference type="NCBI Taxonomy" id="2780140"/>
    <lineage>
        <taxon>Bacteria</taxon>
        <taxon>Bacillati</taxon>
        <taxon>Actinomycetota</taxon>
        <taxon>Actinomycetes</taxon>
        <taxon>Kitasatosporales</taxon>
        <taxon>Streptomycetaceae</taxon>
        <taxon>Streptomyces</taxon>
    </lineage>
</organism>
<evidence type="ECO:0000313" key="1">
    <source>
        <dbReference type="EMBL" id="MDT7847233.1"/>
    </source>
</evidence>
<name>A0ABU3M939_9ACTN</name>
<dbReference type="RefSeq" id="WP_314207428.1">
    <property type="nucleotide sequence ID" value="NZ_JAVTLL010000045.1"/>
</dbReference>
<comment type="caution">
    <text evidence="1">The sequence shown here is derived from an EMBL/GenBank/DDBJ whole genome shotgun (WGS) entry which is preliminary data.</text>
</comment>
<sequence>MRIYYDTEFLEDGKTIELISIGMVAEDGRELYAVNEDISKDPLHERICKHQWLMENVVPHLPLATGATRSHGRVPMSMAYRGFFNLDMTSNAVMPLRMIRNAVRDFVLGTDPDVLPDVELWAWYGAYDHVALAQLFGRMINLPEGMPMWTNDLRQECARLGNPPLPEQPDGVHNALADARHNLVRAQALEALAAKEG</sequence>
<evidence type="ECO:0000313" key="2">
    <source>
        <dbReference type="Proteomes" id="UP001257948"/>
    </source>
</evidence>
<dbReference type="SUPFAM" id="SSF53098">
    <property type="entry name" value="Ribonuclease H-like"/>
    <property type="match status" value="1"/>
</dbReference>
<reference evidence="2" key="1">
    <citation type="submission" date="2023-07" db="EMBL/GenBank/DDBJ databases">
        <title>Draft genome sequence of the endophytic actinobacterium Streptomyces justiciae WPN32, a potential antibiotic producer.</title>
        <authorList>
            <person name="Yasawong M."/>
            <person name="Pana W."/>
            <person name="Ganta P."/>
            <person name="Santapan N."/>
            <person name="Songngamsuk T."/>
            <person name="Phatcharaharikarn M."/>
            <person name="Kerdtoob S."/>
            <person name="Nantapong N."/>
        </authorList>
    </citation>
    <scope>NUCLEOTIDE SEQUENCE [LARGE SCALE GENOMIC DNA]</scope>
    <source>
        <strain evidence="2">WPN32</strain>
    </source>
</reference>
<dbReference type="Gene3D" id="3.30.420.10">
    <property type="entry name" value="Ribonuclease H-like superfamily/Ribonuclease H"/>
    <property type="match status" value="1"/>
</dbReference>